<evidence type="ECO:0000313" key="1">
    <source>
        <dbReference type="EMBL" id="MQL98032.1"/>
    </source>
</evidence>
<sequence>MHRTSLGCDRDGVQCRLQNATARYVALENNFATPGSVAFTGANPNLESIIRITPKTPIIYGFHSIYML</sequence>
<evidence type="ECO:0000313" key="2">
    <source>
        <dbReference type="Proteomes" id="UP000652761"/>
    </source>
</evidence>
<keyword evidence="2" id="KW-1185">Reference proteome</keyword>
<accession>A0A843VH22</accession>
<proteinExistence type="predicted"/>
<protein>
    <submittedName>
        <fullName evidence="1">Uncharacterized protein</fullName>
    </submittedName>
</protein>
<dbReference type="AlphaFoldDB" id="A0A843VH22"/>
<dbReference type="EMBL" id="NMUH01002129">
    <property type="protein sequence ID" value="MQL98032.1"/>
    <property type="molecule type" value="Genomic_DNA"/>
</dbReference>
<dbReference type="Proteomes" id="UP000652761">
    <property type="component" value="Unassembled WGS sequence"/>
</dbReference>
<name>A0A843VH22_COLES</name>
<gene>
    <name evidence="1" type="ORF">Taro_030737</name>
</gene>
<comment type="caution">
    <text evidence="1">The sequence shown here is derived from an EMBL/GenBank/DDBJ whole genome shotgun (WGS) entry which is preliminary data.</text>
</comment>
<reference evidence="1" key="1">
    <citation type="submission" date="2017-07" db="EMBL/GenBank/DDBJ databases">
        <title>Taro Niue Genome Assembly and Annotation.</title>
        <authorList>
            <person name="Atibalentja N."/>
            <person name="Keating K."/>
            <person name="Fields C.J."/>
        </authorList>
    </citation>
    <scope>NUCLEOTIDE SEQUENCE</scope>
    <source>
        <strain evidence="1">Niue_2</strain>
        <tissue evidence="1">Leaf</tissue>
    </source>
</reference>
<organism evidence="1 2">
    <name type="scientific">Colocasia esculenta</name>
    <name type="common">Wild taro</name>
    <name type="synonym">Arum esculentum</name>
    <dbReference type="NCBI Taxonomy" id="4460"/>
    <lineage>
        <taxon>Eukaryota</taxon>
        <taxon>Viridiplantae</taxon>
        <taxon>Streptophyta</taxon>
        <taxon>Embryophyta</taxon>
        <taxon>Tracheophyta</taxon>
        <taxon>Spermatophyta</taxon>
        <taxon>Magnoliopsida</taxon>
        <taxon>Liliopsida</taxon>
        <taxon>Araceae</taxon>
        <taxon>Aroideae</taxon>
        <taxon>Colocasieae</taxon>
        <taxon>Colocasia</taxon>
    </lineage>
</organism>